<dbReference type="Proteomes" id="UP001464387">
    <property type="component" value="Unassembled WGS sequence"/>
</dbReference>
<evidence type="ECO:0000313" key="5">
    <source>
        <dbReference type="EMBL" id="MER8937722.1"/>
    </source>
</evidence>
<evidence type="ECO:0000313" key="6">
    <source>
        <dbReference type="Proteomes" id="UP001464387"/>
    </source>
</evidence>
<dbReference type="SUPFAM" id="SSF48008">
    <property type="entry name" value="GntR ligand-binding domain-like"/>
    <property type="match status" value="1"/>
</dbReference>
<evidence type="ECO:0000256" key="2">
    <source>
        <dbReference type="ARBA" id="ARBA00023125"/>
    </source>
</evidence>
<name>A0ABV1YRJ5_9HYPH</name>
<protein>
    <submittedName>
        <fullName evidence="5">FCD domain-containing protein</fullName>
    </submittedName>
</protein>
<organism evidence="5 6">
    <name type="scientific">Mesorhizobium opportunistum</name>
    <dbReference type="NCBI Taxonomy" id="593909"/>
    <lineage>
        <taxon>Bacteria</taxon>
        <taxon>Pseudomonadati</taxon>
        <taxon>Pseudomonadota</taxon>
        <taxon>Alphaproteobacteria</taxon>
        <taxon>Hyphomicrobiales</taxon>
        <taxon>Phyllobacteriaceae</taxon>
        <taxon>Mesorhizobium</taxon>
    </lineage>
</organism>
<proteinExistence type="predicted"/>
<keyword evidence="3" id="KW-0804">Transcription</keyword>
<reference evidence="5 6" key="1">
    <citation type="journal article" date="2024" name="Proc. Natl. Acad. Sci. U.S.A.">
        <title>The evolutionary genomics of adaptation to stress in wild rhizobium bacteria.</title>
        <authorList>
            <person name="Kehlet-Delgado H."/>
            <person name="Montoya A.P."/>
            <person name="Jensen K.T."/>
            <person name="Wendlandt C.E."/>
            <person name="Dexheimer C."/>
            <person name="Roberts M."/>
            <person name="Torres Martinez L."/>
            <person name="Friesen M.L."/>
            <person name="Griffitts J.S."/>
            <person name="Porter S.S."/>
        </authorList>
    </citation>
    <scope>NUCLEOTIDE SEQUENCE [LARGE SCALE GENOMIC DNA]</scope>
    <source>
        <strain evidence="5 6">M0729</strain>
    </source>
</reference>
<gene>
    <name evidence="5" type="ORF">NKI33_32925</name>
</gene>
<feature type="domain" description="GntR C-terminal" evidence="4">
    <location>
        <begin position="2"/>
        <end position="89"/>
    </location>
</feature>
<keyword evidence="2" id="KW-0238">DNA-binding</keyword>
<dbReference type="RefSeq" id="WP_352658002.1">
    <property type="nucleotide sequence ID" value="NZ_JAMYMY010000091.1"/>
</dbReference>
<dbReference type="Gene3D" id="1.20.120.530">
    <property type="entry name" value="GntR ligand-binding domain-like"/>
    <property type="match status" value="1"/>
</dbReference>
<accession>A0ABV1YRJ5</accession>
<dbReference type="InterPro" id="IPR008920">
    <property type="entry name" value="TF_FadR/GntR_C"/>
</dbReference>
<dbReference type="Pfam" id="PF07729">
    <property type="entry name" value="FCD"/>
    <property type="match status" value="1"/>
</dbReference>
<sequence>MSPANLDMLREKNALFTEADRAKRWREAIVHNREFHFAGYQLSGMDMLVGHIESLWVSMGPILNVFYSEIVNDYVAAEEHIHLIHALAKDGEGPRVAIERDLLRSGDSIIRFLSTQAK</sequence>
<keyword evidence="1" id="KW-0805">Transcription regulation</keyword>
<evidence type="ECO:0000259" key="4">
    <source>
        <dbReference type="Pfam" id="PF07729"/>
    </source>
</evidence>
<evidence type="ECO:0000256" key="1">
    <source>
        <dbReference type="ARBA" id="ARBA00023015"/>
    </source>
</evidence>
<evidence type="ECO:0000256" key="3">
    <source>
        <dbReference type="ARBA" id="ARBA00023163"/>
    </source>
</evidence>
<comment type="caution">
    <text evidence="5">The sequence shown here is derived from an EMBL/GenBank/DDBJ whole genome shotgun (WGS) entry which is preliminary data.</text>
</comment>
<dbReference type="InterPro" id="IPR011711">
    <property type="entry name" value="GntR_C"/>
</dbReference>
<dbReference type="EMBL" id="JAMYPJ010000096">
    <property type="protein sequence ID" value="MER8937722.1"/>
    <property type="molecule type" value="Genomic_DNA"/>
</dbReference>
<keyword evidence="6" id="KW-1185">Reference proteome</keyword>